<dbReference type="EMBL" id="AP025591">
    <property type="protein sequence ID" value="BDG02313.1"/>
    <property type="molecule type" value="Genomic_DNA"/>
</dbReference>
<dbReference type="Gene3D" id="1.10.10.10">
    <property type="entry name" value="Winged helix-like DNA-binding domain superfamily/Winged helix DNA-binding domain"/>
    <property type="match status" value="1"/>
</dbReference>
<evidence type="ECO:0000259" key="2">
    <source>
        <dbReference type="PROSITE" id="PS50995"/>
    </source>
</evidence>
<proteinExistence type="predicted"/>
<dbReference type="PANTHER" id="PTHR33164">
    <property type="entry name" value="TRANSCRIPTIONAL REGULATOR, MARR FAMILY"/>
    <property type="match status" value="1"/>
</dbReference>
<dbReference type="InterPro" id="IPR039422">
    <property type="entry name" value="MarR/SlyA-like"/>
</dbReference>
<dbReference type="PANTHER" id="PTHR33164:SF43">
    <property type="entry name" value="HTH-TYPE TRANSCRIPTIONAL REPRESSOR YETL"/>
    <property type="match status" value="1"/>
</dbReference>
<dbReference type="PROSITE" id="PS50995">
    <property type="entry name" value="HTH_MARR_2"/>
    <property type="match status" value="1"/>
</dbReference>
<dbReference type="RefSeq" id="WP_248359869.1">
    <property type="nucleotide sequence ID" value="NZ_AP025591.1"/>
</dbReference>
<name>A0ABM7WS98_9BACT</name>
<dbReference type="SMART" id="SM00347">
    <property type="entry name" value="HTH_MARR"/>
    <property type="match status" value="1"/>
</dbReference>
<feature type="domain" description="HTH marR-type" evidence="2">
    <location>
        <begin position="35"/>
        <end position="167"/>
    </location>
</feature>
<accession>A0ABM7WS98</accession>
<evidence type="ECO:0000256" key="1">
    <source>
        <dbReference type="SAM" id="MobiDB-lite"/>
    </source>
</evidence>
<dbReference type="Proteomes" id="UP001162891">
    <property type="component" value="Chromosome"/>
</dbReference>
<dbReference type="InterPro" id="IPR036388">
    <property type="entry name" value="WH-like_DNA-bd_sf"/>
</dbReference>
<dbReference type="InterPro" id="IPR036390">
    <property type="entry name" value="WH_DNA-bd_sf"/>
</dbReference>
<dbReference type="SUPFAM" id="SSF46785">
    <property type="entry name" value="Winged helix' DNA-binding domain"/>
    <property type="match status" value="1"/>
</dbReference>
<dbReference type="Pfam" id="PF12802">
    <property type="entry name" value="MarR_2"/>
    <property type="match status" value="1"/>
</dbReference>
<gene>
    <name evidence="3" type="ORF">AMOR_13090</name>
</gene>
<keyword evidence="4" id="KW-1185">Reference proteome</keyword>
<protein>
    <recommendedName>
        <fullName evidence="2">HTH marR-type domain-containing protein</fullName>
    </recommendedName>
</protein>
<feature type="region of interest" description="Disordered" evidence="1">
    <location>
        <begin position="1"/>
        <end position="28"/>
    </location>
</feature>
<reference evidence="4" key="1">
    <citation type="journal article" date="2022" name="Int. J. Syst. Evol. Microbiol.">
        <title>Anaeromyxobacter oryzae sp. nov., Anaeromyxobacter diazotrophicus sp. nov. and Anaeromyxobacter paludicola sp. nov., isolated from paddy soils.</title>
        <authorList>
            <person name="Itoh H."/>
            <person name="Xu Z."/>
            <person name="Mise K."/>
            <person name="Masuda Y."/>
            <person name="Ushijima N."/>
            <person name="Hayakawa C."/>
            <person name="Shiratori Y."/>
            <person name="Senoo K."/>
        </authorList>
    </citation>
    <scope>NUCLEOTIDE SEQUENCE [LARGE SCALE GENOMIC DNA]</scope>
    <source>
        <strain evidence="4">Red232</strain>
    </source>
</reference>
<dbReference type="InterPro" id="IPR000835">
    <property type="entry name" value="HTH_MarR-typ"/>
</dbReference>
<evidence type="ECO:0000313" key="3">
    <source>
        <dbReference type="EMBL" id="BDG02313.1"/>
    </source>
</evidence>
<organism evidence="3 4">
    <name type="scientific">Anaeromyxobacter oryzae</name>
    <dbReference type="NCBI Taxonomy" id="2918170"/>
    <lineage>
        <taxon>Bacteria</taxon>
        <taxon>Pseudomonadati</taxon>
        <taxon>Myxococcota</taxon>
        <taxon>Myxococcia</taxon>
        <taxon>Myxococcales</taxon>
        <taxon>Cystobacterineae</taxon>
        <taxon>Anaeromyxobacteraceae</taxon>
        <taxon>Anaeromyxobacter</taxon>
    </lineage>
</organism>
<evidence type="ECO:0000313" key="4">
    <source>
        <dbReference type="Proteomes" id="UP001162891"/>
    </source>
</evidence>
<sequence>MRRIVEPMKPSSPRPQPTRDSGIGPLARGRPLGPVLEFMRSLWGVNHGLESTSRRMKARFGVTGPERMVVRLVGRYPGVSAGELAALLQVHPSTVTGVLKRLVRRGLLSRRADVSDARRALFMLTSKGASVDAIQRGTVEAAISAAIASLPAADVRTAAAVLDALNRALSE</sequence>
<dbReference type="PRINTS" id="PR00598">
    <property type="entry name" value="HTHMARR"/>
</dbReference>